<evidence type="ECO:0000313" key="2">
    <source>
        <dbReference type="Proteomes" id="UP000654471"/>
    </source>
</evidence>
<comment type="caution">
    <text evidence="1">The sequence shown here is derived from an EMBL/GenBank/DDBJ whole genome shotgun (WGS) entry which is preliminary data.</text>
</comment>
<reference evidence="2" key="1">
    <citation type="journal article" date="2019" name="Int. J. Syst. Evol. Microbiol.">
        <title>The Global Catalogue of Microorganisms (GCM) 10K type strain sequencing project: providing services to taxonomists for standard genome sequencing and annotation.</title>
        <authorList>
            <consortium name="The Broad Institute Genomics Platform"/>
            <consortium name="The Broad Institute Genome Sequencing Center for Infectious Disease"/>
            <person name="Wu L."/>
            <person name="Ma J."/>
        </authorList>
    </citation>
    <scope>NUCLEOTIDE SEQUENCE [LARGE SCALE GENOMIC DNA]</scope>
    <source>
        <strain evidence="2">JCM 3399</strain>
    </source>
</reference>
<dbReference type="Proteomes" id="UP000654471">
    <property type="component" value="Unassembled WGS sequence"/>
</dbReference>
<accession>A0ABQ2V9Z8</accession>
<proteinExistence type="predicted"/>
<evidence type="ECO:0000313" key="1">
    <source>
        <dbReference type="EMBL" id="GGU75496.1"/>
    </source>
</evidence>
<gene>
    <name evidence="1" type="ORF">GCM10010211_46760</name>
</gene>
<protein>
    <submittedName>
        <fullName evidence="1">Uncharacterized protein</fullName>
    </submittedName>
</protein>
<name>A0ABQ2V9Z8_9ACTN</name>
<sequence length="44" mass="4970">MAERACLRGAEGGHENLRACYFELRRDDVPAVIAYEACRRAAEE</sequence>
<keyword evidence="2" id="KW-1185">Reference proteome</keyword>
<organism evidence="1 2">
    <name type="scientific">Streptomyces albospinus</name>
    <dbReference type="NCBI Taxonomy" id="285515"/>
    <lineage>
        <taxon>Bacteria</taxon>
        <taxon>Bacillati</taxon>
        <taxon>Actinomycetota</taxon>
        <taxon>Actinomycetes</taxon>
        <taxon>Kitasatosporales</taxon>
        <taxon>Streptomycetaceae</taxon>
        <taxon>Streptomyces</taxon>
    </lineage>
</organism>
<dbReference type="EMBL" id="BMRP01000017">
    <property type="protein sequence ID" value="GGU75496.1"/>
    <property type="molecule type" value="Genomic_DNA"/>
</dbReference>